<organism evidence="2 3">
    <name type="scientific">Anaeramoeba ignava</name>
    <name type="common">Anaerobic marine amoeba</name>
    <dbReference type="NCBI Taxonomy" id="1746090"/>
    <lineage>
        <taxon>Eukaryota</taxon>
        <taxon>Metamonada</taxon>
        <taxon>Anaeramoebidae</taxon>
        <taxon>Anaeramoeba</taxon>
    </lineage>
</organism>
<protein>
    <submittedName>
        <fullName evidence="2">Pep-cterm sorting domain-containing protein</fullName>
    </submittedName>
</protein>
<sequence>MKIFIPEIRFCNISKKDLQEIKKLNIIPKDLYANIWKFKKSRKKRKELIHQYDSKKYQIFHSRSGPFHKSNIIKNKNSNFINYIKRWINDDNFFKHMKIGLSMAKFGWAKSEFHSICDNKGKTFVLIKSAEGYIFGGFTEKGWISDSEKWDFCSPFGSYGLICDPKAFLFSLNNYWGHPPQKFPIKNASKFAVKYDYHKSGPDFHDICAYGNEKEGNSDLFGDSYQIPQGINQREAYNYFTGSQNWVIEGLEIYFV</sequence>
<dbReference type="Pfam" id="PF07534">
    <property type="entry name" value="TLD"/>
    <property type="match status" value="1"/>
</dbReference>
<dbReference type="OrthoDB" id="5983325at2759"/>
<keyword evidence="3" id="KW-1185">Reference proteome</keyword>
<evidence type="ECO:0000313" key="3">
    <source>
        <dbReference type="Proteomes" id="UP001149090"/>
    </source>
</evidence>
<dbReference type="Proteomes" id="UP001149090">
    <property type="component" value="Unassembled WGS sequence"/>
</dbReference>
<reference evidence="2" key="1">
    <citation type="submission" date="2022-10" db="EMBL/GenBank/DDBJ databases">
        <title>Novel sulphate-reducing endosymbionts in the free-living metamonad Anaeramoeba.</title>
        <authorList>
            <person name="Jerlstrom-Hultqvist J."/>
            <person name="Cepicka I."/>
            <person name="Gallot-Lavallee L."/>
            <person name="Salas-Leiva D."/>
            <person name="Curtis B.A."/>
            <person name="Zahonova K."/>
            <person name="Pipaliya S."/>
            <person name="Dacks J."/>
            <person name="Roger A.J."/>
        </authorList>
    </citation>
    <scope>NUCLEOTIDE SEQUENCE</scope>
    <source>
        <strain evidence="2">BMAN</strain>
    </source>
</reference>
<feature type="domain" description="TLDc" evidence="1">
    <location>
        <begin position="77"/>
        <end position="254"/>
    </location>
</feature>
<dbReference type="AlphaFoldDB" id="A0A9Q0RBN0"/>
<dbReference type="EMBL" id="JAPDFW010000070">
    <property type="protein sequence ID" value="KAJ5074259.1"/>
    <property type="molecule type" value="Genomic_DNA"/>
</dbReference>
<gene>
    <name evidence="2" type="ORF">M0811_00888</name>
</gene>
<evidence type="ECO:0000313" key="2">
    <source>
        <dbReference type="EMBL" id="KAJ5074259.1"/>
    </source>
</evidence>
<proteinExistence type="predicted"/>
<name>A0A9Q0RBN0_ANAIG</name>
<evidence type="ECO:0000259" key="1">
    <source>
        <dbReference type="Pfam" id="PF07534"/>
    </source>
</evidence>
<accession>A0A9Q0RBN0</accession>
<dbReference type="InterPro" id="IPR006571">
    <property type="entry name" value="TLDc_dom"/>
</dbReference>
<comment type="caution">
    <text evidence="2">The sequence shown here is derived from an EMBL/GenBank/DDBJ whole genome shotgun (WGS) entry which is preliminary data.</text>
</comment>